<dbReference type="Gene3D" id="1.10.10.10">
    <property type="entry name" value="Winged helix-like DNA-binding domain superfamily/Winged helix DNA-binding domain"/>
    <property type="match status" value="1"/>
</dbReference>
<dbReference type="InterPro" id="IPR036388">
    <property type="entry name" value="WH-like_DNA-bd_sf"/>
</dbReference>
<feature type="domain" description="HTH lysR-type" evidence="5">
    <location>
        <begin position="1"/>
        <end position="59"/>
    </location>
</feature>
<dbReference type="Pfam" id="PF00126">
    <property type="entry name" value="HTH_1"/>
    <property type="match status" value="1"/>
</dbReference>
<organism evidence="6 7">
    <name type="scientific">Sandaracinus amylolyticus</name>
    <dbReference type="NCBI Taxonomy" id="927083"/>
    <lineage>
        <taxon>Bacteria</taxon>
        <taxon>Pseudomonadati</taxon>
        <taxon>Myxococcota</taxon>
        <taxon>Polyangia</taxon>
        <taxon>Polyangiales</taxon>
        <taxon>Sandaracinaceae</taxon>
        <taxon>Sandaracinus</taxon>
    </lineage>
</organism>
<evidence type="ECO:0000256" key="3">
    <source>
        <dbReference type="ARBA" id="ARBA00023125"/>
    </source>
</evidence>
<dbReference type="InterPro" id="IPR036390">
    <property type="entry name" value="WH_DNA-bd_sf"/>
</dbReference>
<dbReference type="SUPFAM" id="SSF46785">
    <property type="entry name" value="Winged helix' DNA-binding domain"/>
    <property type="match status" value="1"/>
</dbReference>
<evidence type="ECO:0000259" key="5">
    <source>
        <dbReference type="PROSITE" id="PS50931"/>
    </source>
</evidence>
<keyword evidence="7" id="KW-1185">Reference proteome</keyword>
<dbReference type="KEGG" id="samy:DB32_008767"/>
<dbReference type="EMBL" id="CP011125">
    <property type="protein sequence ID" value="AKF11618.1"/>
    <property type="molecule type" value="Genomic_DNA"/>
</dbReference>
<dbReference type="InterPro" id="IPR058163">
    <property type="entry name" value="LysR-type_TF_proteobact-type"/>
</dbReference>
<dbReference type="SUPFAM" id="SSF53850">
    <property type="entry name" value="Periplasmic binding protein-like II"/>
    <property type="match status" value="1"/>
</dbReference>
<evidence type="ECO:0000313" key="7">
    <source>
        <dbReference type="Proteomes" id="UP000034883"/>
    </source>
</evidence>
<dbReference type="Pfam" id="PF03466">
    <property type="entry name" value="LysR_substrate"/>
    <property type="match status" value="1"/>
</dbReference>
<protein>
    <submittedName>
        <fullName evidence="6">Transcriptional regulator, LysR family protein</fullName>
    </submittedName>
</protein>
<reference evidence="6 7" key="1">
    <citation type="submission" date="2015-03" db="EMBL/GenBank/DDBJ databases">
        <title>Genome assembly of Sandaracinus amylolyticus DSM 53668.</title>
        <authorList>
            <person name="Sharma G."/>
            <person name="Subramanian S."/>
        </authorList>
    </citation>
    <scope>NUCLEOTIDE SEQUENCE [LARGE SCALE GENOMIC DNA]</scope>
    <source>
        <strain evidence="6 7">DSM 53668</strain>
    </source>
</reference>
<evidence type="ECO:0000256" key="4">
    <source>
        <dbReference type="ARBA" id="ARBA00023163"/>
    </source>
</evidence>
<dbReference type="CDD" id="cd08422">
    <property type="entry name" value="PBP2_CrgA_like"/>
    <property type="match status" value="1"/>
</dbReference>
<gene>
    <name evidence="6" type="ORF">DB32_008767</name>
</gene>
<keyword evidence="4" id="KW-0804">Transcription</keyword>
<dbReference type="GO" id="GO:0043565">
    <property type="term" value="F:sequence-specific DNA binding"/>
    <property type="evidence" value="ECO:0007669"/>
    <property type="project" value="TreeGrafter"/>
</dbReference>
<accession>A0A0F6WAJ0</accession>
<evidence type="ECO:0000313" key="6">
    <source>
        <dbReference type="EMBL" id="AKF11618.1"/>
    </source>
</evidence>
<dbReference type="InterPro" id="IPR000847">
    <property type="entry name" value="LysR_HTH_N"/>
</dbReference>
<dbReference type="GO" id="GO:0006351">
    <property type="term" value="P:DNA-templated transcription"/>
    <property type="evidence" value="ECO:0007669"/>
    <property type="project" value="TreeGrafter"/>
</dbReference>
<dbReference type="PROSITE" id="PS50931">
    <property type="entry name" value="HTH_LYSR"/>
    <property type="match status" value="1"/>
</dbReference>
<keyword evidence="3" id="KW-0238">DNA-binding</keyword>
<dbReference type="AlphaFoldDB" id="A0A0F6WAJ0"/>
<evidence type="ECO:0000256" key="2">
    <source>
        <dbReference type="ARBA" id="ARBA00023015"/>
    </source>
</evidence>
<dbReference type="FunFam" id="1.10.10.10:FF:000001">
    <property type="entry name" value="LysR family transcriptional regulator"/>
    <property type="match status" value="1"/>
</dbReference>
<comment type="similarity">
    <text evidence="1">Belongs to the LysR transcriptional regulatory family.</text>
</comment>
<dbReference type="GO" id="GO:0003700">
    <property type="term" value="F:DNA-binding transcription factor activity"/>
    <property type="evidence" value="ECO:0007669"/>
    <property type="project" value="InterPro"/>
</dbReference>
<dbReference type="PANTHER" id="PTHR30537">
    <property type="entry name" value="HTH-TYPE TRANSCRIPTIONAL REGULATOR"/>
    <property type="match status" value="1"/>
</dbReference>
<dbReference type="InterPro" id="IPR005119">
    <property type="entry name" value="LysR_subst-bd"/>
</dbReference>
<keyword evidence="2" id="KW-0805">Transcription regulation</keyword>
<evidence type="ECO:0000256" key="1">
    <source>
        <dbReference type="ARBA" id="ARBA00009437"/>
    </source>
</evidence>
<name>A0A0F6WAJ0_9BACT</name>
<sequence length="306" mass="33672">MPALEDLEAFVRVAETGSFTAAATRMHLPKSTISRRVSRLEAALETSLVVRTSRKVTLSEAGAAYLERIAPAIARIEEASAAAREERERPRGHLRVTAPGDLSIGWMPRLVTEFRARHPDVTVELLVDDRRVDLVAEGIDLAVRAAQQLEDSSLVARRLSSVGLGLWASTKYLDQRGRPARVEDLAQHEFALPRMMQARGRLTLTGPEGERTIDVRAPIGANDMAFLERVAVEDGGIAVLPTIVKLDRTTLEHVLPEYSAGASNLYCVYPSGRVVPAKVRAFRDFLVERAPQFEERCQEGGCPRSA</sequence>
<proteinExistence type="inferred from homology"/>
<dbReference type="Gene3D" id="3.40.190.290">
    <property type="match status" value="1"/>
</dbReference>
<dbReference type="PANTHER" id="PTHR30537:SF5">
    <property type="entry name" value="HTH-TYPE TRANSCRIPTIONAL ACTIVATOR TTDR-RELATED"/>
    <property type="match status" value="1"/>
</dbReference>
<dbReference type="Proteomes" id="UP000034883">
    <property type="component" value="Chromosome"/>
</dbReference>
<dbReference type="STRING" id="927083.DB32_008767"/>